<protein>
    <submittedName>
        <fullName evidence="1">Uncharacterized protein</fullName>
    </submittedName>
</protein>
<name>A0A401IXN4_SPHXE</name>
<comment type="caution">
    <text evidence="1">The sequence shown here is derived from an EMBL/GenBank/DDBJ whole genome shotgun (WGS) entry which is preliminary data.</text>
</comment>
<gene>
    <name evidence="1" type="ORF">MBESOW_P0371</name>
</gene>
<sequence>MPFAALIGGTIAPALLMLSPFAVMVASDCADWRPAAKAVQDSKGQPCKRPRLPLM</sequence>
<reference evidence="1 2" key="1">
    <citation type="submission" date="2014-12" db="EMBL/GenBank/DDBJ databases">
        <title>Whole genome sequencing of Sphingobium xenophagum OW59.</title>
        <authorList>
            <person name="Ohta Y."/>
            <person name="Nishi S."/>
            <person name="Hatada Y."/>
        </authorList>
    </citation>
    <scope>NUCLEOTIDE SEQUENCE [LARGE SCALE GENOMIC DNA]</scope>
    <source>
        <strain evidence="1 2">OW59</strain>
    </source>
</reference>
<evidence type="ECO:0000313" key="2">
    <source>
        <dbReference type="Proteomes" id="UP000290975"/>
    </source>
</evidence>
<proteinExistence type="predicted"/>
<accession>A0A401IXN4</accession>
<dbReference type="RefSeq" id="WP_019054509.1">
    <property type="nucleotide sequence ID" value="NZ_BBQY01000001.1"/>
</dbReference>
<evidence type="ECO:0000313" key="1">
    <source>
        <dbReference type="EMBL" id="GBH29118.1"/>
    </source>
</evidence>
<keyword evidence="2" id="KW-1185">Reference proteome</keyword>
<dbReference type="EMBL" id="BBQY01000001">
    <property type="protein sequence ID" value="GBH29118.1"/>
    <property type="molecule type" value="Genomic_DNA"/>
</dbReference>
<organism evidence="1 2">
    <name type="scientific">Sphingobium xenophagum</name>
    <dbReference type="NCBI Taxonomy" id="121428"/>
    <lineage>
        <taxon>Bacteria</taxon>
        <taxon>Pseudomonadati</taxon>
        <taxon>Pseudomonadota</taxon>
        <taxon>Alphaproteobacteria</taxon>
        <taxon>Sphingomonadales</taxon>
        <taxon>Sphingomonadaceae</taxon>
        <taxon>Sphingobium</taxon>
    </lineage>
</organism>
<dbReference type="Proteomes" id="UP000290975">
    <property type="component" value="Unassembled WGS sequence"/>
</dbReference>
<dbReference type="AlphaFoldDB" id="A0A401IXN4"/>